<evidence type="ECO:0000313" key="3">
    <source>
        <dbReference type="EMBL" id="CAL4760333.1"/>
    </source>
</evidence>
<dbReference type="SUPFAM" id="SSF52096">
    <property type="entry name" value="ClpP/crotonase"/>
    <property type="match status" value="1"/>
</dbReference>
<dbReference type="EMBL" id="CAMXCT020000048">
    <property type="protein sequence ID" value="CAL1126396.1"/>
    <property type="molecule type" value="Genomic_DNA"/>
</dbReference>
<dbReference type="EMBL" id="CAMXCT030000048">
    <property type="protein sequence ID" value="CAL4760333.1"/>
    <property type="molecule type" value="Genomic_DNA"/>
</dbReference>
<sequence>MQRWADGDATHDAGARSIAEVVKAARAMTGKPALASDEELVEWLKGQEVFCETDLLNLSDTAWAAVQRAPGATLVLLDALEHLRARPRPGAAFPEAPPIQRQNSGSICGKSAVEMEVHGFIGIITMCNESKRNALSQHVCDELSGLLDRCCSAGVRVVILRSSPGVKVWSSGHDVRDFKRVDGSDARSFGKSKFQDPLSCEDSFVKLLDRIRNLPVPVLGSIEGTVWGGATDICACCDVLIATPQTTFAITPAKIGLPYNHSGMSHFIQVMPLHIVKWMFFSGEPISADQALQIGFLNDVVPVEKLEQRTQEMAHIIASRAPLVVHLLKRQLLCMSPAPSLTPEVFEELHEKRKQTWSSNDMEEGVQVQTDPLLQLEDMEKETQVLLRRLPPDFLLRHLCEECDEDSAGPVGLSDDELAAELKRLEPVNEDLARMAQMGAGVAKRLKHATRALEGRAQWLEDVAKTATNAAEAFGFGPLKMAGNGMAPLR</sequence>
<keyword evidence="4" id="KW-1185">Reference proteome</keyword>
<reference evidence="3 4" key="2">
    <citation type="submission" date="2024-05" db="EMBL/GenBank/DDBJ databases">
        <authorList>
            <person name="Chen Y."/>
            <person name="Shah S."/>
            <person name="Dougan E. K."/>
            <person name="Thang M."/>
            <person name="Chan C."/>
        </authorList>
    </citation>
    <scope>NUCLEOTIDE SEQUENCE [LARGE SCALE GENOMIC DNA]</scope>
</reference>
<proteinExistence type="inferred from homology"/>
<dbReference type="AlphaFoldDB" id="A0A9P1BGL0"/>
<dbReference type="InterPro" id="IPR051683">
    <property type="entry name" value="Enoyl-CoA_Hydratase/Isomerase"/>
</dbReference>
<dbReference type="Gene3D" id="1.10.12.10">
    <property type="entry name" value="Lyase 2-enoyl-coa Hydratase, Chain A, domain 2"/>
    <property type="match status" value="1"/>
</dbReference>
<dbReference type="GO" id="GO:0008300">
    <property type="term" value="P:isoprenoid catabolic process"/>
    <property type="evidence" value="ECO:0007669"/>
    <property type="project" value="TreeGrafter"/>
</dbReference>
<name>A0A9P1BGL0_9DINO</name>
<gene>
    <name evidence="2" type="ORF">C1SCF055_LOCUS1552</name>
</gene>
<evidence type="ECO:0000313" key="2">
    <source>
        <dbReference type="EMBL" id="CAI3973021.1"/>
    </source>
</evidence>
<dbReference type="InterPro" id="IPR029045">
    <property type="entry name" value="ClpP/crotonase-like_dom_sf"/>
</dbReference>
<evidence type="ECO:0000313" key="4">
    <source>
        <dbReference type="Proteomes" id="UP001152797"/>
    </source>
</evidence>
<protein>
    <submittedName>
        <fullName evidence="2">Uncharacterized protein</fullName>
    </submittedName>
</protein>
<evidence type="ECO:0000256" key="1">
    <source>
        <dbReference type="ARBA" id="ARBA00005254"/>
    </source>
</evidence>
<comment type="caution">
    <text evidence="2">The sequence shown here is derived from an EMBL/GenBank/DDBJ whole genome shotgun (WGS) entry which is preliminary data.</text>
</comment>
<dbReference type="EMBL" id="CAMXCT010000048">
    <property type="protein sequence ID" value="CAI3973021.1"/>
    <property type="molecule type" value="Genomic_DNA"/>
</dbReference>
<organism evidence="2">
    <name type="scientific">Cladocopium goreaui</name>
    <dbReference type="NCBI Taxonomy" id="2562237"/>
    <lineage>
        <taxon>Eukaryota</taxon>
        <taxon>Sar</taxon>
        <taxon>Alveolata</taxon>
        <taxon>Dinophyceae</taxon>
        <taxon>Suessiales</taxon>
        <taxon>Symbiodiniaceae</taxon>
        <taxon>Cladocopium</taxon>
    </lineage>
</organism>
<dbReference type="Gene3D" id="3.90.226.10">
    <property type="entry name" value="2-enoyl-CoA Hydratase, Chain A, domain 1"/>
    <property type="match status" value="1"/>
</dbReference>
<dbReference type="Pfam" id="PF00378">
    <property type="entry name" value="ECH_1"/>
    <property type="match status" value="1"/>
</dbReference>
<dbReference type="PANTHER" id="PTHR42964:SF1">
    <property type="entry name" value="POLYKETIDE BIOSYNTHESIS ENOYL-COA HYDRATASE PKSH-RELATED"/>
    <property type="match status" value="1"/>
</dbReference>
<dbReference type="OrthoDB" id="2139957at2759"/>
<dbReference type="CDD" id="cd06558">
    <property type="entry name" value="crotonase-like"/>
    <property type="match status" value="1"/>
</dbReference>
<dbReference type="InterPro" id="IPR014748">
    <property type="entry name" value="Enoyl-CoA_hydra_C"/>
</dbReference>
<dbReference type="PANTHER" id="PTHR42964">
    <property type="entry name" value="ENOYL-COA HYDRATASE"/>
    <property type="match status" value="1"/>
</dbReference>
<reference evidence="2" key="1">
    <citation type="submission" date="2022-10" db="EMBL/GenBank/DDBJ databases">
        <authorList>
            <person name="Chen Y."/>
            <person name="Dougan E. K."/>
            <person name="Chan C."/>
            <person name="Rhodes N."/>
            <person name="Thang M."/>
        </authorList>
    </citation>
    <scope>NUCLEOTIDE SEQUENCE</scope>
</reference>
<dbReference type="InterPro" id="IPR001753">
    <property type="entry name" value="Enoyl-CoA_hydra/iso"/>
</dbReference>
<dbReference type="Proteomes" id="UP001152797">
    <property type="component" value="Unassembled WGS sequence"/>
</dbReference>
<accession>A0A9P1BGL0</accession>
<comment type="similarity">
    <text evidence="1">Belongs to the enoyl-CoA hydratase/isomerase family.</text>
</comment>